<dbReference type="Pfam" id="PF08281">
    <property type="entry name" value="Sigma70_r4_2"/>
    <property type="match status" value="1"/>
</dbReference>
<dbReference type="AlphaFoldDB" id="A0A5B9M974"/>
<dbReference type="InterPro" id="IPR013324">
    <property type="entry name" value="RNA_pol_sigma_r3/r4-like"/>
</dbReference>
<reference evidence="9 10" key="1">
    <citation type="submission" date="2019-02" db="EMBL/GenBank/DDBJ databases">
        <title>Planctomycetal bacteria perform biofilm scaping via a novel small molecule.</title>
        <authorList>
            <person name="Jeske O."/>
            <person name="Boedeker C."/>
            <person name="Wiegand S."/>
            <person name="Breitling P."/>
            <person name="Kallscheuer N."/>
            <person name="Jogler M."/>
            <person name="Rohde M."/>
            <person name="Petersen J."/>
            <person name="Medema M.H."/>
            <person name="Surup F."/>
            <person name="Jogler C."/>
        </authorList>
    </citation>
    <scope>NUCLEOTIDE SEQUENCE [LARGE SCALE GENOMIC DNA]</scope>
    <source>
        <strain evidence="9 10">Mal15</strain>
    </source>
</reference>
<keyword evidence="3" id="KW-0731">Sigma factor</keyword>
<dbReference type="Pfam" id="PF04542">
    <property type="entry name" value="Sigma70_r2"/>
    <property type="match status" value="1"/>
</dbReference>
<evidence type="ECO:0000256" key="4">
    <source>
        <dbReference type="ARBA" id="ARBA00023125"/>
    </source>
</evidence>
<dbReference type="InterPro" id="IPR014284">
    <property type="entry name" value="RNA_pol_sigma-70_dom"/>
</dbReference>
<dbReference type="InterPro" id="IPR007627">
    <property type="entry name" value="RNA_pol_sigma70_r2"/>
</dbReference>
<dbReference type="Gene3D" id="1.10.10.10">
    <property type="entry name" value="Winged helix-like DNA-binding domain superfamily/Winged helix DNA-binding domain"/>
    <property type="match status" value="1"/>
</dbReference>
<dbReference type="Gene3D" id="1.10.1740.10">
    <property type="match status" value="1"/>
</dbReference>
<dbReference type="KEGG" id="smam:Mal15_07760"/>
<organism evidence="9 10">
    <name type="scientific">Stieleria maiorica</name>
    <dbReference type="NCBI Taxonomy" id="2795974"/>
    <lineage>
        <taxon>Bacteria</taxon>
        <taxon>Pseudomonadati</taxon>
        <taxon>Planctomycetota</taxon>
        <taxon>Planctomycetia</taxon>
        <taxon>Pirellulales</taxon>
        <taxon>Pirellulaceae</taxon>
        <taxon>Stieleria</taxon>
    </lineage>
</organism>
<evidence type="ECO:0000313" key="9">
    <source>
        <dbReference type="EMBL" id="QEF96746.1"/>
    </source>
</evidence>
<gene>
    <name evidence="9" type="primary">sigL_1</name>
    <name evidence="9" type="ORF">Mal15_07760</name>
</gene>
<dbReference type="GO" id="GO:0003677">
    <property type="term" value="F:DNA binding"/>
    <property type="evidence" value="ECO:0007669"/>
    <property type="project" value="UniProtKB-KW"/>
</dbReference>
<dbReference type="SUPFAM" id="SSF88946">
    <property type="entry name" value="Sigma2 domain of RNA polymerase sigma factors"/>
    <property type="match status" value="1"/>
</dbReference>
<evidence type="ECO:0000313" key="10">
    <source>
        <dbReference type="Proteomes" id="UP000321353"/>
    </source>
</evidence>
<dbReference type="InterPro" id="IPR036388">
    <property type="entry name" value="WH-like_DNA-bd_sf"/>
</dbReference>
<keyword evidence="10" id="KW-1185">Reference proteome</keyword>
<evidence type="ECO:0000256" key="1">
    <source>
        <dbReference type="ARBA" id="ARBA00010641"/>
    </source>
</evidence>
<dbReference type="SUPFAM" id="SSF88659">
    <property type="entry name" value="Sigma3 and sigma4 domains of RNA polymerase sigma factors"/>
    <property type="match status" value="1"/>
</dbReference>
<dbReference type="GO" id="GO:0006352">
    <property type="term" value="P:DNA-templated transcription initiation"/>
    <property type="evidence" value="ECO:0007669"/>
    <property type="project" value="InterPro"/>
</dbReference>
<proteinExistence type="inferred from homology"/>
<dbReference type="InterPro" id="IPR013325">
    <property type="entry name" value="RNA_pol_sigma_r2"/>
</dbReference>
<evidence type="ECO:0000259" key="7">
    <source>
        <dbReference type="Pfam" id="PF04542"/>
    </source>
</evidence>
<feature type="domain" description="RNA polymerase sigma factor 70 region 4 type 2" evidence="8">
    <location>
        <begin position="139"/>
        <end position="190"/>
    </location>
</feature>
<dbReference type="PANTHER" id="PTHR43133">
    <property type="entry name" value="RNA POLYMERASE ECF-TYPE SIGMA FACTO"/>
    <property type="match status" value="1"/>
</dbReference>
<dbReference type="EMBL" id="CP036264">
    <property type="protein sequence ID" value="QEF96746.1"/>
    <property type="molecule type" value="Genomic_DNA"/>
</dbReference>
<dbReference type="InterPro" id="IPR013249">
    <property type="entry name" value="RNA_pol_sigma70_r4_t2"/>
</dbReference>
<dbReference type="CDD" id="cd06171">
    <property type="entry name" value="Sigma70_r4"/>
    <property type="match status" value="1"/>
</dbReference>
<evidence type="ECO:0000256" key="3">
    <source>
        <dbReference type="ARBA" id="ARBA00023082"/>
    </source>
</evidence>
<dbReference type="InterPro" id="IPR039425">
    <property type="entry name" value="RNA_pol_sigma-70-like"/>
</dbReference>
<evidence type="ECO:0000256" key="2">
    <source>
        <dbReference type="ARBA" id="ARBA00023015"/>
    </source>
</evidence>
<dbReference type="GO" id="GO:0016987">
    <property type="term" value="F:sigma factor activity"/>
    <property type="evidence" value="ECO:0007669"/>
    <property type="project" value="UniProtKB-KW"/>
</dbReference>
<evidence type="ECO:0000256" key="5">
    <source>
        <dbReference type="ARBA" id="ARBA00023163"/>
    </source>
</evidence>
<dbReference type="PANTHER" id="PTHR43133:SF8">
    <property type="entry name" value="RNA POLYMERASE SIGMA FACTOR HI_1459-RELATED"/>
    <property type="match status" value="1"/>
</dbReference>
<dbReference type="NCBIfam" id="TIGR02937">
    <property type="entry name" value="sigma70-ECF"/>
    <property type="match status" value="1"/>
</dbReference>
<keyword evidence="2" id="KW-0805">Transcription regulation</keyword>
<keyword evidence="5" id="KW-0804">Transcription</keyword>
<sequence>MIQFCQADRSEFMLKQTPDLKPSGAEGASKPTLRALFESEETALLRYAFSLTGRRAVAEEIVQDVFLQLHARWEDVENPSAWLYRSVRNRAFSYLRHLKRESLHTDDGKPPSAYGETGYGDTPDESPEEMLLRMEAVAALRQSMQELDPTDRQLVKLKYFENLSYSDISAQTGLSIGNVGYRLHHILKKLAGKLRPLGIDGKS</sequence>
<dbReference type="Proteomes" id="UP000321353">
    <property type="component" value="Chromosome"/>
</dbReference>
<protein>
    <submittedName>
        <fullName evidence="9">ECF RNA polymerase sigma factor SigL</fullName>
    </submittedName>
</protein>
<accession>A0A5B9M974</accession>
<evidence type="ECO:0000256" key="6">
    <source>
        <dbReference type="SAM" id="MobiDB-lite"/>
    </source>
</evidence>
<comment type="similarity">
    <text evidence="1">Belongs to the sigma-70 factor family. ECF subfamily.</text>
</comment>
<name>A0A5B9M974_9BACT</name>
<feature type="domain" description="RNA polymerase sigma-70 region 2" evidence="7">
    <location>
        <begin position="36"/>
        <end position="100"/>
    </location>
</feature>
<evidence type="ECO:0000259" key="8">
    <source>
        <dbReference type="Pfam" id="PF08281"/>
    </source>
</evidence>
<feature type="region of interest" description="Disordered" evidence="6">
    <location>
        <begin position="103"/>
        <end position="126"/>
    </location>
</feature>
<keyword evidence="4" id="KW-0238">DNA-binding</keyword>